<keyword evidence="4" id="KW-1185">Reference proteome</keyword>
<reference evidence="4" key="1">
    <citation type="submission" date="2019-03" db="EMBL/GenBank/DDBJ databases">
        <title>Snf2 controls pulcherriminic acid biosynthesis and connects pigmentation and antifungal activity of the yeast Metschnikowia pulcherrima.</title>
        <authorList>
            <person name="Gore-Lloyd D."/>
            <person name="Sumann I."/>
            <person name="Brachmann A.O."/>
            <person name="Schneeberger K."/>
            <person name="Ortiz-Merino R.A."/>
            <person name="Moreno-Beltran M."/>
            <person name="Schlaefli M."/>
            <person name="Kirner P."/>
            <person name="Santos Kron A."/>
            <person name="Wolfe K.H."/>
            <person name="Piel J."/>
            <person name="Ahrens C.H."/>
            <person name="Henk D."/>
            <person name="Freimoser F.M."/>
        </authorList>
    </citation>
    <scope>NUCLEOTIDE SEQUENCE [LARGE SCALE GENOMIC DNA]</scope>
    <source>
        <strain evidence="4">APC 1.2</strain>
    </source>
</reference>
<accession>A0A4P6XMQ9</accession>
<feature type="region of interest" description="Disordered" evidence="2">
    <location>
        <begin position="365"/>
        <end position="412"/>
    </location>
</feature>
<feature type="compositionally biased region" description="Basic and acidic residues" evidence="2">
    <location>
        <begin position="245"/>
        <end position="254"/>
    </location>
</feature>
<evidence type="ECO:0000256" key="2">
    <source>
        <dbReference type="SAM" id="MobiDB-lite"/>
    </source>
</evidence>
<keyword evidence="1" id="KW-0175">Coiled coil</keyword>
<protein>
    <submittedName>
        <fullName evidence="3">Uncharacterized protein</fullName>
    </submittedName>
</protein>
<organism evidence="3 4">
    <name type="scientific">Metschnikowia aff. pulcherrima</name>
    <dbReference type="NCBI Taxonomy" id="2163413"/>
    <lineage>
        <taxon>Eukaryota</taxon>
        <taxon>Fungi</taxon>
        <taxon>Dikarya</taxon>
        <taxon>Ascomycota</taxon>
        <taxon>Saccharomycotina</taxon>
        <taxon>Pichiomycetes</taxon>
        <taxon>Metschnikowiaceae</taxon>
        <taxon>Metschnikowia</taxon>
    </lineage>
</organism>
<dbReference type="EMBL" id="CP034457">
    <property type="protein sequence ID" value="QBM87875.1"/>
    <property type="molecule type" value="Genomic_DNA"/>
</dbReference>
<evidence type="ECO:0000313" key="4">
    <source>
        <dbReference type="Proteomes" id="UP000292447"/>
    </source>
</evidence>
<dbReference type="AlphaFoldDB" id="A0A4P6XMQ9"/>
<proteinExistence type="predicted"/>
<dbReference type="Proteomes" id="UP000292447">
    <property type="component" value="Chromosome II"/>
</dbReference>
<sequence>MADSTQELVARFSNGEGLENSSSTYTKTPFGGDRLFPNEDPLEDKTDMKKFPILTLPPTPQHSPLKMDMDRLRGSPIKTPRRQFKAPRAVPKTPFRDENEQPYSPLLIHELDESFDPLLAFDGNVVRDTKQLGGYQLLLLATADRLTHELHLERARNTDLKREIEALKGDKFDADRLKTDLDTLQKQNLNLRSRNLSLELQVNNLQRDDKSEQLARENKLLKEKLLKYKKLYESGKAQANIAVPESRDQPHSKEPAASTNPSKPPDLQTPKKSFVQLQNRHHEVPVSSKVPVSDTSARAVWQDAGFIDQLKRIVQALDIQSQEELEKKRNLRPSVEARTAHGNEQGLANPPKRLFSANSPLASKEHVKLHLQPESTNEHEEPRRQQPRRPVSADEHRKPTEISAKPTPVESTNPEELKNVLYALPDCKDQFARLEQILNHIRDDLKRQQTSVTEKPDTQIPRNCVCARPNTASAAKTCPACSGISSGLLTRPHSESTPKENDTQALMGRFSWNRTL</sequence>
<feature type="region of interest" description="Disordered" evidence="2">
    <location>
        <begin position="239"/>
        <end position="270"/>
    </location>
</feature>
<gene>
    <name evidence="3" type="ORF">METSCH_B10880</name>
</gene>
<feature type="coiled-coil region" evidence="1">
    <location>
        <begin position="143"/>
        <end position="231"/>
    </location>
</feature>
<evidence type="ECO:0000313" key="3">
    <source>
        <dbReference type="EMBL" id="QBM87875.1"/>
    </source>
</evidence>
<evidence type="ECO:0000256" key="1">
    <source>
        <dbReference type="SAM" id="Coils"/>
    </source>
</evidence>
<feature type="region of interest" description="Disordered" evidence="2">
    <location>
        <begin position="1"/>
        <end position="67"/>
    </location>
</feature>
<name>A0A4P6XMQ9_9ASCO</name>
<feature type="compositionally biased region" description="Basic and acidic residues" evidence="2">
    <location>
        <begin position="391"/>
        <end position="400"/>
    </location>
</feature>